<evidence type="ECO:0000313" key="2">
    <source>
        <dbReference type="Proteomes" id="UP000257144"/>
    </source>
</evidence>
<evidence type="ECO:0000313" key="1">
    <source>
        <dbReference type="EMBL" id="RDU37929.1"/>
    </source>
</evidence>
<accession>A0A3D8GUN4</accession>
<dbReference type="OrthoDB" id="2591886at2"/>
<gene>
    <name evidence="1" type="ORF">DRW41_08960</name>
</gene>
<sequence length="252" mass="28760">MVPPDSLLKVWRLFDGFPMETLTKAWFYNQPSGRRQRTVREMIEHRNQFGTSGNCFDLAIWLLHELKDAGIEAHAIGSDFGTPEAHVGVLAYVDGYRYLCDLGDQWILPILIDSSSSDFITEPVSGFFPAANVQVCSASTDFEITYQRPNGKISRQQYSLSKITDDELFEAGHFSQNLLSPPLCEMRIHSEDEVQHWEFYNWASFLSTNAGLFHDSPLTLNEEWSERIYSRTGISPAVVNEALDLYAFIFKK</sequence>
<organism evidence="1 2">
    <name type="scientific">Neobacillus piezotolerans</name>
    <dbReference type="NCBI Taxonomy" id="2259171"/>
    <lineage>
        <taxon>Bacteria</taxon>
        <taxon>Bacillati</taxon>
        <taxon>Bacillota</taxon>
        <taxon>Bacilli</taxon>
        <taxon>Bacillales</taxon>
        <taxon>Bacillaceae</taxon>
        <taxon>Neobacillus</taxon>
    </lineage>
</organism>
<comment type="caution">
    <text evidence="1">The sequence shown here is derived from an EMBL/GenBank/DDBJ whole genome shotgun (WGS) entry which is preliminary data.</text>
</comment>
<proteinExistence type="predicted"/>
<dbReference type="RefSeq" id="WP_115451598.1">
    <property type="nucleotide sequence ID" value="NZ_QNQT01000002.1"/>
</dbReference>
<evidence type="ECO:0008006" key="3">
    <source>
        <dbReference type="Google" id="ProtNLM"/>
    </source>
</evidence>
<reference evidence="1 2" key="1">
    <citation type="submission" date="2018-07" db="EMBL/GenBank/DDBJ databases">
        <title>Bacillus sp. YLB-04 draft genome sequence.</title>
        <authorList>
            <person name="Yu L."/>
            <person name="Tang X."/>
        </authorList>
    </citation>
    <scope>NUCLEOTIDE SEQUENCE [LARGE SCALE GENOMIC DNA]</scope>
    <source>
        <strain evidence="1 2">YLB-04</strain>
    </source>
</reference>
<keyword evidence="2" id="KW-1185">Reference proteome</keyword>
<protein>
    <recommendedName>
        <fullName evidence="3">Arylamine N-acetyltransferase</fullName>
    </recommendedName>
</protein>
<dbReference type="SUPFAM" id="SSF54001">
    <property type="entry name" value="Cysteine proteinases"/>
    <property type="match status" value="1"/>
</dbReference>
<dbReference type="EMBL" id="QNQT01000002">
    <property type="protein sequence ID" value="RDU37929.1"/>
    <property type="molecule type" value="Genomic_DNA"/>
</dbReference>
<dbReference type="Proteomes" id="UP000257144">
    <property type="component" value="Unassembled WGS sequence"/>
</dbReference>
<dbReference type="InterPro" id="IPR038765">
    <property type="entry name" value="Papain-like_cys_pep_sf"/>
</dbReference>
<name>A0A3D8GUN4_9BACI</name>
<dbReference type="AlphaFoldDB" id="A0A3D8GUN4"/>